<feature type="coiled-coil region" evidence="1">
    <location>
        <begin position="79"/>
        <end position="109"/>
    </location>
</feature>
<evidence type="ECO:0000259" key="4">
    <source>
        <dbReference type="Pfam" id="PF13456"/>
    </source>
</evidence>
<dbReference type="SUPFAM" id="SSF53098">
    <property type="entry name" value="Ribonuclease H-like"/>
    <property type="match status" value="1"/>
</dbReference>
<dbReference type="PANTHER" id="PTHR48475">
    <property type="entry name" value="RIBONUCLEASE H"/>
    <property type="match status" value="1"/>
</dbReference>
<dbReference type="PANTHER" id="PTHR48475:SF2">
    <property type="entry name" value="RIBONUCLEASE H"/>
    <property type="match status" value="1"/>
</dbReference>
<dbReference type="Pfam" id="PF03732">
    <property type="entry name" value="Retrotrans_gag"/>
    <property type="match status" value="1"/>
</dbReference>
<dbReference type="SUPFAM" id="SSF56672">
    <property type="entry name" value="DNA/RNA polymerases"/>
    <property type="match status" value="1"/>
</dbReference>
<evidence type="ECO:0000256" key="1">
    <source>
        <dbReference type="SAM" id="Coils"/>
    </source>
</evidence>
<dbReference type="InterPro" id="IPR036397">
    <property type="entry name" value="RNaseH_sf"/>
</dbReference>
<dbReference type="Gene3D" id="3.30.420.10">
    <property type="entry name" value="Ribonuclease H-like superfamily/Ribonuclease H"/>
    <property type="match status" value="1"/>
</dbReference>
<reference evidence="5 6" key="1">
    <citation type="journal article" date="2021" name="Commun. Biol.">
        <title>The genome of Shorea leprosula (Dipterocarpaceae) highlights the ecological relevance of drought in aseasonal tropical rainforests.</title>
        <authorList>
            <person name="Ng K.K.S."/>
            <person name="Kobayashi M.J."/>
            <person name="Fawcett J.A."/>
            <person name="Hatakeyama M."/>
            <person name="Paape T."/>
            <person name="Ng C.H."/>
            <person name="Ang C.C."/>
            <person name="Tnah L.H."/>
            <person name="Lee C.T."/>
            <person name="Nishiyama T."/>
            <person name="Sese J."/>
            <person name="O'Brien M.J."/>
            <person name="Copetti D."/>
            <person name="Mohd Noor M.I."/>
            <person name="Ong R.C."/>
            <person name="Putra M."/>
            <person name="Sireger I.Z."/>
            <person name="Indrioko S."/>
            <person name="Kosugi Y."/>
            <person name="Izuno A."/>
            <person name="Isagi Y."/>
            <person name="Lee S.L."/>
            <person name="Shimizu K.K."/>
        </authorList>
    </citation>
    <scope>NUCLEOTIDE SEQUENCE [LARGE SCALE GENOMIC DNA]</scope>
    <source>
        <strain evidence="5">214</strain>
    </source>
</reference>
<dbReference type="InterPro" id="IPR002156">
    <property type="entry name" value="RNaseH_domain"/>
</dbReference>
<keyword evidence="1" id="KW-0175">Coiled coil</keyword>
<gene>
    <name evidence="5" type="ORF">SLEP1_g27803</name>
</gene>
<feature type="domain" description="RNase H type-1" evidence="4">
    <location>
        <begin position="679"/>
        <end position="768"/>
    </location>
</feature>
<feature type="domain" description="Retrotransposon gag" evidence="3">
    <location>
        <begin position="147"/>
        <end position="239"/>
    </location>
</feature>
<evidence type="ECO:0000313" key="5">
    <source>
        <dbReference type="EMBL" id="GKV17274.1"/>
    </source>
</evidence>
<dbReference type="Gene3D" id="3.10.10.10">
    <property type="entry name" value="HIV Type 1 Reverse Transcriptase, subunit A, domain 1"/>
    <property type="match status" value="1"/>
</dbReference>
<dbReference type="Pfam" id="PF13456">
    <property type="entry name" value="RVT_3"/>
    <property type="match status" value="1"/>
</dbReference>
<feature type="compositionally biased region" description="Basic and acidic residues" evidence="2">
    <location>
        <begin position="245"/>
        <end position="265"/>
    </location>
</feature>
<evidence type="ECO:0000256" key="2">
    <source>
        <dbReference type="SAM" id="MobiDB-lite"/>
    </source>
</evidence>
<accession>A0AAV5JRI6</accession>
<evidence type="ECO:0008006" key="7">
    <source>
        <dbReference type="Google" id="ProtNLM"/>
    </source>
</evidence>
<keyword evidence="6" id="KW-1185">Reference proteome</keyword>
<dbReference type="InterPro" id="IPR043502">
    <property type="entry name" value="DNA/RNA_pol_sf"/>
</dbReference>
<dbReference type="CDD" id="cd09279">
    <property type="entry name" value="RNase_HI_like"/>
    <property type="match status" value="1"/>
</dbReference>
<dbReference type="InterPro" id="IPR005162">
    <property type="entry name" value="Retrotrans_gag_dom"/>
</dbReference>
<sequence>MSPLGRPLEPTRTSELEERTRVLEMAIGRILSRLIPDDPLIPLFNRGEELAEVVACNSPTLSNIVVLTKLRGSEKLNLEPSLSKHNEELKKKNAELEKQLKDIQKFVDKLKSPRSCQHALDLDSALLNLFVTAEPYQEGFKIPHSKKVFPSMLKSIARRWYHKLPRHSITSYFQLVTLFSNKFVSQQEIKHTTIELMQVHHKEGELLRDYIQQFNKATLDIDNILDTICLSTLLHGLKPVWQNKEPWHQEGREEKKKQKVTEQRGKPTGLPKYANYTSLTSSRSQSLAQIHHWIKRPPFPYDQTRADKSKYYGYHRGYSHHTEDCQSLKDELEYLTPNGKLEEQIQKSFPQVITLPIYMGTEPWFRMVSMSFLIVKMESAFNAIIGRATLCELKAVISQPHLCMEFPTPYGIGVLKGNQKMTRTCYHDTFKKAKPIDPVETVPLDPEEQKKRVKIGTKLTTKERRELFEFLKANKDVFAWTTDEMPRIPTEFAVHKLSTDPMGKPMVQKRRLFGPEKQVAMDKEIQKLLQAGFIRKVEYSKWVSNPVLVKKPNGSAMYPKLVQLVFKLQIIRNIEVYVDDMIITKKAAFALVCIAWKLRAYFQSAQIVVFTDLPLRKILQKLELSSRLIGWVAELSEYDVRFEPHTIVKGQALAYFLVECHLVATEETVASHPIWALYVDGVVNTKGSRAGAVLVGPHGFKSEHALRFKFQASNNAAKYEALVYRLKLVTELGVQDIRIFSDFQLVVNQVNGNCEVKDPQLAHYCFVIWGLESSPSTQKIPVLLFSSPLSVSCYVGVRVWVFSAVSFSLQLPPASSPCHVRFCSWKIYDSVLANVGTVHVVSTVHEYCSLGTVHTPRVND</sequence>
<feature type="region of interest" description="Disordered" evidence="2">
    <location>
        <begin position="245"/>
        <end position="275"/>
    </location>
</feature>
<dbReference type="AlphaFoldDB" id="A0AAV5JRI6"/>
<proteinExistence type="predicted"/>
<dbReference type="EMBL" id="BPVZ01000047">
    <property type="protein sequence ID" value="GKV17274.1"/>
    <property type="molecule type" value="Genomic_DNA"/>
</dbReference>
<dbReference type="GO" id="GO:0004523">
    <property type="term" value="F:RNA-DNA hybrid ribonuclease activity"/>
    <property type="evidence" value="ECO:0007669"/>
    <property type="project" value="InterPro"/>
</dbReference>
<comment type="caution">
    <text evidence="5">The sequence shown here is derived from an EMBL/GenBank/DDBJ whole genome shotgun (WGS) entry which is preliminary data.</text>
</comment>
<organism evidence="5 6">
    <name type="scientific">Rubroshorea leprosula</name>
    <dbReference type="NCBI Taxonomy" id="152421"/>
    <lineage>
        <taxon>Eukaryota</taxon>
        <taxon>Viridiplantae</taxon>
        <taxon>Streptophyta</taxon>
        <taxon>Embryophyta</taxon>
        <taxon>Tracheophyta</taxon>
        <taxon>Spermatophyta</taxon>
        <taxon>Magnoliopsida</taxon>
        <taxon>eudicotyledons</taxon>
        <taxon>Gunneridae</taxon>
        <taxon>Pentapetalae</taxon>
        <taxon>rosids</taxon>
        <taxon>malvids</taxon>
        <taxon>Malvales</taxon>
        <taxon>Dipterocarpaceae</taxon>
        <taxon>Rubroshorea</taxon>
    </lineage>
</organism>
<evidence type="ECO:0000313" key="6">
    <source>
        <dbReference type="Proteomes" id="UP001054252"/>
    </source>
</evidence>
<protein>
    <recommendedName>
        <fullName evidence="7">Retrotransposon gag domain-containing protein</fullName>
    </recommendedName>
</protein>
<dbReference type="InterPro" id="IPR012337">
    <property type="entry name" value="RNaseH-like_sf"/>
</dbReference>
<dbReference type="Proteomes" id="UP001054252">
    <property type="component" value="Unassembled WGS sequence"/>
</dbReference>
<dbReference type="GO" id="GO:0003676">
    <property type="term" value="F:nucleic acid binding"/>
    <property type="evidence" value="ECO:0007669"/>
    <property type="project" value="InterPro"/>
</dbReference>
<evidence type="ECO:0000259" key="3">
    <source>
        <dbReference type="Pfam" id="PF03732"/>
    </source>
</evidence>
<name>A0AAV5JRI6_9ROSI</name>